<dbReference type="PANTHER" id="PTHR11361:SF34">
    <property type="entry name" value="DNA MISMATCH REPAIR PROTEIN MSH1, MITOCHONDRIAL"/>
    <property type="match status" value="1"/>
</dbReference>
<dbReference type="NCBIfam" id="NF003810">
    <property type="entry name" value="PRK05399.1"/>
    <property type="match status" value="1"/>
</dbReference>
<dbReference type="CDD" id="cd03284">
    <property type="entry name" value="ABC_MutS1"/>
    <property type="match status" value="1"/>
</dbReference>
<evidence type="ECO:0000256" key="1">
    <source>
        <dbReference type="ARBA" id="ARBA00006271"/>
    </source>
</evidence>
<dbReference type="STRING" id="1121428.DESHY_80018"/>
<evidence type="ECO:0000256" key="9">
    <source>
        <dbReference type="HAMAP-Rule" id="MF_00096"/>
    </source>
</evidence>
<dbReference type="InterPro" id="IPR017261">
    <property type="entry name" value="DNA_mismatch_repair_MutS/MSH"/>
</dbReference>
<dbReference type="Gene3D" id="3.40.50.300">
    <property type="entry name" value="P-loop containing nucleotide triphosphate hydrolases"/>
    <property type="match status" value="1"/>
</dbReference>
<dbReference type="GO" id="GO:0030983">
    <property type="term" value="F:mismatched DNA binding"/>
    <property type="evidence" value="ECO:0007669"/>
    <property type="project" value="InterPro"/>
</dbReference>
<evidence type="ECO:0000313" key="13">
    <source>
        <dbReference type="Proteomes" id="UP000009315"/>
    </source>
</evidence>
<evidence type="ECO:0000256" key="2">
    <source>
        <dbReference type="ARBA" id="ARBA00021982"/>
    </source>
</evidence>
<dbReference type="InterPro" id="IPR016151">
    <property type="entry name" value="DNA_mismatch_repair_MutS_N"/>
</dbReference>
<evidence type="ECO:0000256" key="3">
    <source>
        <dbReference type="ARBA" id="ARBA00022741"/>
    </source>
</evidence>
<dbReference type="eggNOG" id="COG0249">
    <property type="taxonomic scope" value="Bacteria"/>
</dbReference>
<dbReference type="Gene3D" id="3.30.420.110">
    <property type="entry name" value="MutS, connector domain"/>
    <property type="match status" value="1"/>
</dbReference>
<evidence type="ECO:0000256" key="7">
    <source>
        <dbReference type="ARBA" id="ARBA00023204"/>
    </source>
</evidence>
<dbReference type="SUPFAM" id="SSF48334">
    <property type="entry name" value="DNA repair protein MutS, domain III"/>
    <property type="match status" value="1"/>
</dbReference>
<dbReference type="SMART" id="SM00534">
    <property type="entry name" value="MUTSac"/>
    <property type="match status" value="1"/>
</dbReference>
<dbReference type="InterPro" id="IPR005748">
    <property type="entry name" value="DNA_mismatch_repair_MutS"/>
</dbReference>
<dbReference type="GO" id="GO:0005829">
    <property type="term" value="C:cytosol"/>
    <property type="evidence" value="ECO:0007669"/>
    <property type="project" value="TreeGrafter"/>
</dbReference>
<dbReference type="FunFam" id="1.10.1420.10:FF:000007">
    <property type="entry name" value="DNA mismatch repair protein MutS"/>
    <property type="match status" value="1"/>
</dbReference>
<evidence type="ECO:0000256" key="4">
    <source>
        <dbReference type="ARBA" id="ARBA00022763"/>
    </source>
</evidence>
<gene>
    <name evidence="9 12" type="primary">mutS</name>
    <name evidence="12" type="ORF">DESHY_80018</name>
</gene>
<keyword evidence="4 9" id="KW-0227">DNA damage</keyword>
<dbReference type="InterPro" id="IPR007860">
    <property type="entry name" value="DNA_mmatch_repair_MutS_con_dom"/>
</dbReference>
<evidence type="ECO:0000256" key="10">
    <source>
        <dbReference type="RuleBase" id="RU003756"/>
    </source>
</evidence>
<evidence type="ECO:0000256" key="6">
    <source>
        <dbReference type="ARBA" id="ARBA00023125"/>
    </source>
</evidence>
<comment type="caution">
    <text evidence="12">The sequence shown here is derived from an EMBL/GenBank/DDBJ whole genome shotgun (WGS) entry which is preliminary data.</text>
</comment>
<keyword evidence="6 9" id="KW-0238">DNA-binding</keyword>
<keyword evidence="7 9" id="KW-0234">DNA repair</keyword>
<evidence type="ECO:0000313" key="12">
    <source>
        <dbReference type="EMBL" id="CCO09351.1"/>
    </source>
</evidence>
<dbReference type="GO" id="GO:0006298">
    <property type="term" value="P:mismatch repair"/>
    <property type="evidence" value="ECO:0007669"/>
    <property type="project" value="UniProtKB-UniRule"/>
</dbReference>
<reference evidence="12 13" key="1">
    <citation type="journal article" date="2013" name="Genome Announc.">
        <title>Genome Sequence of the Sulfate-Reducing Bacterium Desulfotomaculum hydrothermale Lam5(T).</title>
        <authorList>
            <person name="Amin O."/>
            <person name="Fardeau M.L."/>
            <person name="Valette O."/>
            <person name="Hirschler-Rea A."/>
            <person name="Barbe V."/>
            <person name="Medigue C."/>
            <person name="Vacherie B."/>
            <person name="Ollivier B."/>
            <person name="Bertin P.N."/>
            <person name="Dolla A."/>
        </authorList>
    </citation>
    <scope>NUCLEOTIDE SEQUENCE [LARGE SCALE GENOMIC DNA]</scope>
    <source>
        <strain evidence="13">Lam5 / DSM 18033</strain>
    </source>
</reference>
<dbReference type="InterPro" id="IPR036678">
    <property type="entry name" value="MutS_con_dom_sf"/>
</dbReference>
<dbReference type="InterPro" id="IPR007695">
    <property type="entry name" value="DNA_mismatch_repair_MutS-lik_N"/>
</dbReference>
<dbReference type="Gene3D" id="3.40.1170.10">
    <property type="entry name" value="DNA repair protein MutS, domain I"/>
    <property type="match status" value="1"/>
</dbReference>
<accession>K8ELJ1</accession>
<dbReference type="InterPro" id="IPR036187">
    <property type="entry name" value="DNA_mismatch_repair_MutS_sf"/>
</dbReference>
<keyword evidence="13" id="KW-1185">Reference proteome</keyword>
<dbReference type="FunFam" id="3.40.1170.10:FF:000001">
    <property type="entry name" value="DNA mismatch repair protein MutS"/>
    <property type="match status" value="1"/>
</dbReference>
<dbReference type="PANTHER" id="PTHR11361">
    <property type="entry name" value="DNA MISMATCH REPAIR PROTEIN MUTS FAMILY MEMBER"/>
    <property type="match status" value="1"/>
</dbReference>
<dbReference type="PROSITE" id="PS00486">
    <property type="entry name" value="DNA_MISMATCH_REPAIR_2"/>
    <property type="match status" value="1"/>
</dbReference>
<dbReference type="GO" id="GO:0005524">
    <property type="term" value="F:ATP binding"/>
    <property type="evidence" value="ECO:0007669"/>
    <property type="project" value="UniProtKB-UniRule"/>
</dbReference>
<dbReference type="EMBL" id="CAOS01000015">
    <property type="protein sequence ID" value="CCO09351.1"/>
    <property type="molecule type" value="Genomic_DNA"/>
</dbReference>
<dbReference type="Pfam" id="PF05188">
    <property type="entry name" value="MutS_II"/>
    <property type="match status" value="1"/>
</dbReference>
<evidence type="ECO:0000256" key="5">
    <source>
        <dbReference type="ARBA" id="ARBA00022840"/>
    </source>
</evidence>
<dbReference type="SUPFAM" id="SSF52540">
    <property type="entry name" value="P-loop containing nucleoside triphosphate hydrolases"/>
    <property type="match status" value="1"/>
</dbReference>
<dbReference type="GO" id="GO:0140664">
    <property type="term" value="F:ATP-dependent DNA damage sensor activity"/>
    <property type="evidence" value="ECO:0007669"/>
    <property type="project" value="InterPro"/>
</dbReference>
<proteinExistence type="inferred from homology"/>
<keyword evidence="3 9" id="KW-0547">Nucleotide-binding</keyword>
<dbReference type="PIRSF" id="PIRSF037677">
    <property type="entry name" value="DNA_mis_repair_Msh6"/>
    <property type="match status" value="1"/>
</dbReference>
<feature type="domain" description="DNA mismatch repair proteins mutS family" evidence="11">
    <location>
        <begin position="694"/>
        <end position="710"/>
    </location>
</feature>
<dbReference type="Pfam" id="PF01624">
    <property type="entry name" value="MutS_I"/>
    <property type="match status" value="1"/>
</dbReference>
<evidence type="ECO:0000259" key="11">
    <source>
        <dbReference type="PROSITE" id="PS00486"/>
    </source>
</evidence>
<dbReference type="InterPro" id="IPR007696">
    <property type="entry name" value="DNA_mismatch_repair_MutS_core"/>
</dbReference>
<dbReference type="GO" id="GO:0003684">
    <property type="term" value="F:damaged DNA binding"/>
    <property type="evidence" value="ECO:0007669"/>
    <property type="project" value="UniProtKB-UniRule"/>
</dbReference>
<organism evidence="12 13">
    <name type="scientific">Desulforamulus hydrothermalis Lam5 = DSM 18033</name>
    <dbReference type="NCBI Taxonomy" id="1121428"/>
    <lineage>
        <taxon>Bacteria</taxon>
        <taxon>Bacillati</taxon>
        <taxon>Bacillota</taxon>
        <taxon>Clostridia</taxon>
        <taxon>Eubacteriales</taxon>
        <taxon>Peptococcaceae</taxon>
        <taxon>Desulforamulus</taxon>
    </lineage>
</organism>
<dbReference type="OrthoDB" id="9802448at2"/>
<comment type="similarity">
    <text evidence="1 9 10">Belongs to the DNA mismatch repair MutS family.</text>
</comment>
<comment type="function">
    <text evidence="8 9">This protein is involved in the repair of mismatches in DNA. It is possible that it carries out the mismatch recognition step. This protein has a weak ATPase activity.</text>
</comment>
<dbReference type="Gene3D" id="1.10.1420.10">
    <property type="match status" value="2"/>
</dbReference>
<dbReference type="HAMAP" id="MF_00096">
    <property type="entry name" value="MutS"/>
    <property type="match status" value="1"/>
</dbReference>
<dbReference type="SUPFAM" id="SSF55271">
    <property type="entry name" value="DNA repair protein MutS, domain I"/>
    <property type="match status" value="1"/>
</dbReference>
<dbReference type="InterPro" id="IPR007861">
    <property type="entry name" value="DNA_mismatch_repair_MutS_clamp"/>
</dbReference>
<dbReference type="FunFam" id="3.40.50.300:FF:000870">
    <property type="entry name" value="MutS protein homolog 4"/>
    <property type="match status" value="1"/>
</dbReference>
<dbReference type="SMART" id="SM00533">
    <property type="entry name" value="MUTSd"/>
    <property type="match status" value="1"/>
</dbReference>
<dbReference type="SUPFAM" id="SSF53150">
    <property type="entry name" value="DNA repair protein MutS, domain II"/>
    <property type="match status" value="1"/>
</dbReference>
<keyword evidence="5 9" id="KW-0067">ATP-binding</keyword>
<feature type="binding site" evidence="9">
    <location>
        <begin position="620"/>
        <end position="627"/>
    </location>
    <ligand>
        <name>ATP</name>
        <dbReference type="ChEBI" id="CHEBI:30616"/>
    </ligand>
</feature>
<dbReference type="InterPro" id="IPR045076">
    <property type="entry name" value="MutS"/>
</dbReference>
<name>K8ELJ1_9FIRM</name>
<dbReference type="Pfam" id="PF05190">
    <property type="entry name" value="MutS_IV"/>
    <property type="match status" value="1"/>
</dbReference>
<evidence type="ECO:0000256" key="8">
    <source>
        <dbReference type="ARBA" id="ARBA00024647"/>
    </source>
</evidence>
<dbReference type="AlphaFoldDB" id="K8ELJ1"/>
<dbReference type="InterPro" id="IPR027417">
    <property type="entry name" value="P-loop_NTPase"/>
</dbReference>
<protein>
    <recommendedName>
        <fullName evidence="2 9">DNA mismatch repair protein MutS</fullName>
    </recommendedName>
</protein>
<dbReference type="Proteomes" id="UP000009315">
    <property type="component" value="Unassembled WGS sequence"/>
</dbReference>
<dbReference type="NCBIfam" id="TIGR01070">
    <property type="entry name" value="mutS1"/>
    <property type="match status" value="1"/>
</dbReference>
<sequence length="870" mass="96405">MALTPMMQQYLEIKKQFPDAILFFRLGDFYEMFFEDAKLAAKELEITLTGRDAGEPERVPMCGVPFHAADNYIGKLIDKGYKVAICEQVEDPRTARGIVKREVVRIITPGTLIDGSMLSEKDNNYLVALCQAKQDLYGMAVTDLSTGLFQVTELSGSGAGDILLDEIVRLSPREVLLDQDMMKDARVAALLQGLPSTTLTPFRLNLDQAGCRQILQNHFGSDKLANYNEKQALCLAAAGLLSYLTETQRRKLYHITEITCYSPRAYMMLDGIARRNLEITKSLRDGGTKGTLLGVLDKTRTAMGGRLLKSWLEQPLINLSDIQARLDAVEELVHALLLREELAGALKQIYDLERLTARAAYGTANGRDLTALLGSLEKLPSLYQALQQSRSSLLRSISRQFDTLDDLRDLLSASLADNPPASLRDGGLIKDGYHPEVDRLRAAARDGKAWLAGLEAREKEKTGIKNLKVGFNKVFGYYLEVTKANLHAVPDYYQRRQTLANAERYITPELKEYESMILGAADRLVELEYDLFTEIRGRVADQVQRIQKTAALIAQIDVLVSLAEVATARGYVKPRLSDEGVIEITEGRHPVVEMTLGPGRFVPNDTCLDTANRRLCLITGPNMGGKSTYQRQVALIVLLAQVGSFVPASMAKIGIVDRIFARVGASDDLSSGQSTFMVEMFETRQILDNATARSLVIIDELGRGTSNLEGMAIAQAVIEYLHDVVGCRTLFSTHYHELAELEGLLPGLKNYATAVQEQGDQVVFLRKVVRDKASKSYGVHCARLAGLPGHVIERAAELVQQLEYRQRAAQEVVAGKNQVAVSGQEQAPALFTTEQDWLRQEILALDLTNMTPLQCLNYLSGLQSKLRNNQ</sequence>
<dbReference type="InterPro" id="IPR000432">
    <property type="entry name" value="DNA_mismatch_repair_MutS_C"/>
</dbReference>
<dbReference type="Pfam" id="PF00488">
    <property type="entry name" value="MutS_V"/>
    <property type="match status" value="1"/>
</dbReference>
<dbReference type="Pfam" id="PF05192">
    <property type="entry name" value="MutS_III"/>
    <property type="match status" value="1"/>
</dbReference>